<dbReference type="InterPro" id="IPR029063">
    <property type="entry name" value="SAM-dependent_MTases_sf"/>
</dbReference>
<reference evidence="2" key="1">
    <citation type="submission" date="2020-05" db="EMBL/GenBank/DDBJ databases">
        <authorList>
            <person name="Chiriac C."/>
            <person name="Salcher M."/>
            <person name="Ghai R."/>
            <person name="Kavagutti S V."/>
        </authorList>
    </citation>
    <scope>NUCLEOTIDE SEQUENCE</scope>
</reference>
<accession>A0A6J7WS09</accession>
<gene>
    <name evidence="2" type="ORF">UFOVP357_25</name>
</gene>
<dbReference type="InterPro" id="IPR013216">
    <property type="entry name" value="Methyltransf_11"/>
</dbReference>
<dbReference type="CDD" id="cd02440">
    <property type="entry name" value="AdoMet_MTases"/>
    <property type="match status" value="1"/>
</dbReference>
<evidence type="ECO:0000259" key="1">
    <source>
        <dbReference type="Pfam" id="PF08241"/>
    </source>
</evidence>
<dbReference type="SUPFAM" id="SSF53335">
    <property type="entry name" value="S-adenosyl-L-methionine-dependent methyltransferases"/>
    <property type="match status" value="1"/>
</dbReference>
<dbReference type="EMBL" id="LR798289">
    <property type="protein sequence ID" value="CAB5220761.1"/>
    <property type="molecule type" value="Genomic_DNA"/>
</dbReference>
<organism evidence="2">
    <name type="scientific">uncultured Caudovirales phage</name>
    <dbReference type="NCBI Taxonomy" id="2100421"/>
    <lineage>
        <taxon>Viruses</taxon>
        <taxon>Duplodnaviria</taxon>
        <taxon>Heunggongvirae</taxon>
        <taxon>Uroviricota</taxon>
        <taxon>Caudoviricetes</taxon>
        <taxon>Peduoviridae</taxon>
        <taxon>Maltschvirus</taxon>
        <taxon>Maltschvirus maltsch</taxon>
    </lineage>
</organism>
<dbReference type="GO" id="GO:0032259">
    <property type="term" value="P:methylation"/>
    <property type="evidence" value="ECO:0007669"/>
    <property type="project" value="UniProtKB-KW"/>
</dbReference>
<evidence type="ECO:0000313" key="2">
    <source>
        <dbReference type="EMBL" id="CAB5220761.1"/>
    </source>
</evidence>
<dbReference type="Pfam" id="PF08241">
    <property type="entry name" value="Methyltransf_11"/>
    <property type="match status" value="1"/>
</dbReference>
<dbReference type="GO" id="GO:0008757">
    <property type="term" value="F:S-adenosylmethionine-dependent methyltransferase activity"/>
    <property type="evidence" value="ECO:0007669"/>
    <property type="project" value="InterPro"/>
</dbReference>
<feature type="domain" description="Methyltransferase type 11" evidence="1">
    <location>
        <begin position="65"/>
        <end position="157"/>
    </location>
</feature>
<dbReference type="Gene3D" id="3.40.50.150">
    <property type="entry name" value="Vaccinia Virus protein VP39"/>
    <property type="match status" value="1"/>
</dbReference>
<dbReference type="PANTHER" id="PTHR43861">
    <property type="entry name" value="TRANS-ACONITATE 2-METHYLTRANSFERASE-RELATED"/>
    <property type="match status" value="1"/>
</dbReference>
<keyword evidence="2" id="KW-0489">Methyltransferase</keyword>
<proteinExistence type="predicted"/>
<protein>
    <submittedName>
        <fullName evidence="2">Cfa Cyclopropane fatty acid synthase and related methyltransferases</fullName>
    </submittedName>
</protein>
<keyword evidence="2" id="KW-0808">Transferase</keyword>
<name>A0A6J7WS09_9CAUD</name>
<sequence>MGYMKDLDIQQRNSSLDETLDARYSEGYFERAEGSNYRNYSDDPRWNEIISLIESPHGNRGLTMLDVGAAKGWFVHHCNVRGHEALGVDISKYAVENCAPMAKGALTLANVEYGLPYASSVFDIVTSWEFFEHIEESKVDQIIDDMYRVLKVGGELWLRIALSDGASAETDVDATHVTMKERSWWEKRIAERQPMLVPILNNETVLDRMFSGTDWKGRFFVYRKVE</sequence>